<dbReference type="RefSeq" id="WP_153348553.1">
    <property type="nucleotide sequence ID" value="NZ_WEGI01000018.1"/>
</dbReference>
<dbReference type="GO" id="GO:0003677">
    <property type="term" value="F:DNA binding"/>
    <property type="evidence" value="ECO:0007669"/>
    <property type="project" value="UniProtKB-KW"/>
</dbReference>
<dbReference type="PANTHER" id="PTHR33204:SF18">
    <property type="entry name" value="TRANSCRIPTIONAL REGULATORY PROTEIN"/>
    <property type="match status" value="1"/>
</dbReference>
<dbReference type="SUPFAM" id="SSF46785">
    <property type="entry name" value="Winged helix' DNA-binding domain"/>
    <property type="match status" value="1"/>
</dbReference>
<reference evidence="5 6" key="1">
    <citation type="submission" date="2019-10" db="EMBL/GenBank/DDBJ databases">
        <title>Nocardia macrotermitis sp. nov. and Nocardia aurantia sp. nov., isolated from the gut of fungus growing-termite Macrotermes natalensis.</title>
        <authorList>
            <person name="Benndorf R."/>
            <person name="Schwitalla J."/>
            <person name="Martin K."/>
            <person name="De Beer W."/>
            <person name="Kaster A.-K."/>
            <person name="Vollmers J."/>
            <person name="Poulsen M."/>
            <person name="Beemelmanns C."/>
        </authorList>
    </citation>
    <scope>NUCLEOTIDE SEQUENCE [LARGE SCALE GENOMIC DNA]</scope>
    <source>
        <strain evidence="5 6">RB56</strain>
    </source>
</reference>
<comment type="caution">
    <text evidence="5">The sequence shown here is derived from an EMBL/GenBank/DDBJ whole genome shotgun (WGS) entry which is preliminary data.</text>
</comment>
<dbReference type="Gene3D" id="1.10.10.10">
    <property type="entry name" value="Winged helix-like DNA-binding domain superfamily/Winged helix DNA-binding domain"/>
    <property type="match status" value="1"/>
</dbReference>
<evidence type="ECO:0000256" key="1">
    <source>
        <dbReference type="ARBA" id="ARBA00023015"/>
    </source>
</evidence>
<keyword evidence="6" id="KW-1185">Reference proteome</keyword>
<evidence type="ECO:0000313" key="6">
    <source>
        <dbReference type="Proteomes" id="UP000431401"/>
    </source>
</evidence>
<keyword evidence="2" id="KW-0238">DNA-binding</keyword>
<dbReference type="InterPro" id="IPR036390">
    <property type="entry name" value="WH_DNA-bd_sf"/>
</dbReference>
<dbReference type="InterPro" id="IPR002577">
    <property type="entry name" value="HTH_HxlR"/>
</dbReference>
<keyword evidence="3" id="KW-0804">Transcription</keyword>
<dbReference type="PROSITE" id="PS51118">
    <property type="entry name" value="HTH_HXLR"/>
    <property type="match status" value="1"/>
</dbReference>
<accession>A0A7K0DZP7</accession>
<dbReference type="EMBL" id="WEGI01000018">
    <property type="protein sequence ID" value="MQY31300.1"/>
    <property type="molecule type" value="Genomic_DNA"/>
</dbReference>
<evidence type="ECO:0000256" key="3">
    <source>
        <dbReference type="ARBA" id="ARBA00023163"/>
    </source>
</evidence>
<dbReference type="OrthoDB" id="5183359at2"/>
<sequence>MLGRTYETQDCSAARALEIVGERWSLMIIRHALFRDVTRFGDFQRSLGVARNVLAARLDQFVADGVMVRQPLAEGSAHQEYLLTEKGRALRPVIIALTHWGDQWAAPDGPPVTLRHAGCGGEIHQRTVCDCGRTVSAEEVVADPNRSRTAG</sequence>
<gene>
    <name evidence="5" type="ORF">NRB56_69090</name>
</gene>
<dbReference type="Proteomes" id="UP000431401">
    <property type="component" value="Unassembled WGS sequence"/>
</dbReference>
<feature type="domain" description="HTH hxlR-type" evidence="4">
    <location>
        <begin position="11"/>
        <end position="109"/>
    </location>
</feature>
<name>A0A7K0DZP7_9NOCA</name>
<evidence type="ECO:0000256" key="2">
    <source>
        <dbReference type="ARBA" id="ARBA00023125"/>
    </source>
</evidence>
<proteinExistence type="predicted"/>
<evidence type="ECO:0000313" key="5">
    <source>
        <dbReference type="EMBL" id="MQY31300.1"/>
    </source>
</evidence>
<organism evidence="5 6">
    <name type="scientific">Nocardia aurantia</name>
    <dbReference type="NCBI Taxonomy" id="2585199"/>
    <lineage>
        <taxon>Bacteria</taxon>
        <taxon>Bacillati</taxon>
        <taxon>Actinomycetota</taxon>
        <taxon>Actinomycetes</taxon>
        <taxon>Mycobacteriales</taxon>
        <taxon>Nocardiaceae</taxon>
        <taxon>Nocardia</taxon>
    </lineage>
</organism>
<dbReference type="PANTHER" id="PTHR33204">
    <property type="entry name" value="TRANSCRIPTIONAL REGULATOR, MARR FAMILY"/>
    <property type="match status" value="1"/>
</dbReference>
<protein>
    <submittedName>
        <fullName evidence="5">Putative HTH-type transcriptional regulator</fullName>
    </submittedName>
</protein>
<evidence type="ECO:0000259" key="4">
    <source>
        <dbReference type="PROSITE" id="PS51118"/>
    </source>
</evidence>
<dbReference type="AlphaFoldDB" id="A0A7K0DZP7"/>
<dbReference type="Pfam" id="PF01638">
    <property type="entry name" value="HxlR"/>
    <property type="match status" value="1"/>
</dbReference>
<dbReference type="InterPro" id="IPR036388">
    <property type="entry name" value="WH-like_DNA-bd_sf"/>
</dbReference>
<keyword evidence="1" id="KW-0805">Transcription regulation</keyword>